<accession>A0A2T0QD06</accession>
<dbReference type="OrthoDB" id="3399677at2"/>
<dbReference type="EMBL" id="PVZC01000001">
    <property type="protein sequence ID" value="PRY01836.1"/>
    <property type="molecule type" value="Genomic_DNA"/>
</dbReference>
<proteinExistence type="predicted"/>
<evidence type="ECO:0000313" key="2">
    <source>
        <dbReference type="Proteomes" id="UP000237846"/>
    </source>
</evidence>
<dbReference type="AlphaFoldDB" id="A0A2T0QD06"/>
<protein>
    <recommendedName>
        <fullName evidence="3">SMI1/KNR4 family protein</fullName>
    </recommendedName>
</protein>
<dbReference type="Proteomes" id="UP000237846">
    <property type="component" value="Unassembled WGS sequence"/>
</dbReference>
<gene>
    <name evidence="1" type="ORF">CLV72_101433</name>
</gene>
<evidence type="ECO:0000313" key="1">
    <source>
        <dbReference type="EMBL" id="PRY01836.1"/>
    </source>
</evidence>
<comment type="caution">
    <text evidence="1">The sequence shown here is derived from an EMBL/GenBank/DDBJ whole genome shotgun (WGS) entry which is preliminary data.</text>
</comment>
<keyword evidence="2" id="KW-1185">Reference proteome</keyword>
<name>A0A2T0QD06_9ACTN</name>
<sequence>MGGSGTEIDALFDALIGEGLIKAEGVRGCTDDEVAAVLATEPSVSPPPDYADFLRRAGRGADRVFRGSDLFYPVCLEAQEAAREAAETDMPELRTEGRFFIGHHQGYVFYFFEAGDPRVWIHTEGDPAPVADAATMADLLRRDAEVLRELDRRARARRGG</sequence>
<reference evidence="1 2" key="1">
    <citation type="submission" date="2018-03" db="EMBL/GenBank/DDBJ databases">
        <title>Genomic Encyclopedia of Archaeal and Bacterial Type Strains, Phase II (KMG-II): from individual species to whole genera.</title>
        <authorList>
            <person name="Goeker M."/>
        </authorList>
    </citation>
    <scope>NUCLEOTIDE SEQUENCE [LARGE SCALE GENOMIC DNA]</scope>
    <source>
        <strain evidence="1 2">DSM 45601</strain>
    </source>
</reference>
<dbReference type="RefSeq" id="WP_106238235.1">
    <property type="nucleotide sequence ID" value="NZ_PVZC01000001.1"/>
</dbReference>
<organism evidence="1 2">
    <name type="scientific">Allonocardiopsis opalescens</name>
    <dbReference type="NCBI Taxonomy" id="1144618"/>
    <lineage>
        <taxon>Bacteria</taxon>
        <taxon>Bacillati</taxon>
        <taxon>Actinomycetota</taxon>
        <taxon>Actinomycetes</taxon>
        <taxon>Streptosporangiales</taxon>
        <taxon>Allonocardiopsis</taxon>
    </lineage>
</organism>
<evidence type="ECO:0008006" key="3">
    <source>
        <dbReference type="Google" id="ProtNLM"/>
    </source>
</evidence>